<dbReference type="PANTHER" id="PTHR11614">
    <property type="entry name" value="PHOSPHOLIPASE-RELATED"/>
    <property type="match status" value="1"/>
</dbReference>
<organism evidence="3 4">
    <name type="scientific">Novosphingobium indicum</name>
    <dbReference type="NCBI Taxonomy" id="462949"/>
    <lineage>
        <taxon>Bacteria</taxon>
        <taxon>Pseudomonadati</taxon>
        <taxon>Pseudomonadota</taxon>
        <taxon>Alphaproteobacteria</taxon>
        <taxon>Sphingomonadales</taxon>
        <taxon>Sphingomonadaceae</taxon>
        <taxon>Novosphingobium</taxon>
    </lineage>
</organism>
<evidence type="ECO:0000313" key="3">
    <source>
        <dbReference type="EMBL" id="GGN42005.1"/>
    </source>
</evidence>
<dbReference type="Proteomes" id="UP000605099">
    <property type="component" value="Unassembled WGS sequence"/>
</dbReference>
<dbReference type="EMBL" id="BMLK01000002">
    <property type="protein sequence ID" value="GGN42005.1"/>
    <property type="molecule type" value="Genomic_DNA"/>
</dbReference>
<dbReference type="InterPro" id="IPR029058">
    <property type="entry name" value="AB_hydrolase_fold"/>
</dbReference>
<feature type="compositionally biased region" description="Polar residues" evidence="1">
    <location>
        <begin position="1"/>
        <end position="12"/>
    </location>
</feature>
<dbReference type="SUPFAM" id="SSF53474">
    <property type="entry name" value="alpha/beta-Hydrolases"/>
    <property type="match status" value="1"/>
</dbReference>
<evidence type="ECO:0000259" key="2">
    <source>
        <dbReference type="Pfam" id="PF12146"/>
    </source>
</evidence>
<dbReference type="RefSeq" id="WP_229710023.1">
    <property type="nucleotide sequence ID" value="NZ_BMLK01000002.1"/>
</dbReference>
<keyword evidence="4" id="KW-1185">Reference proteome</keyword>
<name>A0ABQ2J7S1_9SPHN</name>
<sequence>MTSSLFSKSPSSARREIPSDARETMWRLPDGFAIRRMDWPAPGGAQRGSLLFMPGRADTYEKWLESLDQWHRGGWQVSSADWRGQSYSGRLGRDALTGHIDDFSTWVDDYAALWADWTAHTRGPHVAVAHSMGGHIALRAVAQGRVRPDALVLSAPMLGLHPARVPSSLLHLVARAVAAIGDRRRPAWKNSEKPEVIPRARSHLLTHDSSRYEDEVWWRTKRPAILMGAASWGWIERALASIGVLEQRGVLEGVGVPTLILATRADRLVSWPAIRRAAARIPRAELVAFGNECRHEILREVDPVRDRAMNAIGEFLDRVVPARG</sequence>
<dbReference type="Gene3D" id="3.40.50.1820">
    <property type="entry name" value="alpha/beta hydrolase"/>
    <property type="match status" value="1"/>
</dbReference>
<reference evidence="4" key="1">
    <citation type="journal article" date="2019" name="Int. J. Syst. Evol. Microbiol.">
        <title>The Global Catalogue of Microorganisms (GCM) 10K type strain sequencing project: providing services to taxonomists for standard genome sequencing and annotation.</title>
        <authorList>
            <consortium name="The Broad Institute Genomics Platform"/>
            <consortium name="The Broad Institute Genome Sequencing Center for Infectious Disease"/>
            <person name="Wu L."/>
            <person name="Ma J."/>
        </authorList>
    </citation>
    <scope>NUCLEOTIDE SEQUENCE [LARGE SCALE GENOMIC DNA]</scope>
    <source>
        <strain evidence="4">CGMCC 1.6784</strain>
    </source>
</reference>
<gene>
    <name evidence="3" type="ORF">GCM10011349_04540</name>
</gene>
<evidence type="ECO:0000313" key="4">
    <source>
        <dbReference type="Proteomes" id="UP000605099"/>
    </source>
</evidence>
<dbReference type="InterPro" id="IPR022742">
    <property type="entry name" value="Hydrolase_4"/>
</dbReference>
<feature type="region of interest" description="Disordered" evidence="1">
    <location>
        <begin position="1"/>
        <end position="20"/>
    </location>
</feature>
<evidence type="ECO:0000256" key="1">
    <source>
        <dbReference type="SAM" id="MobiDB-lite"/>
    </source>
</evidence>
<comment type="caution">
    <text evidence="3">The sequence shown here is derived from an EMBL/GenBank/DDBJ whole genome shotgun (WGS) entry which is preliminary data.</text>
</comment>
<proteinExistence type="predicted"/>
<accession>A0ABQ2J7S1</accession>
<dbReference type="Pfam" id="PF12146">
    <property type="entry name" value="Hydrolase_4"/>
    <property type="match status" value="1"/>
</dbReference>
<dbReference type="InterPro" id="IPR051044">
    <property type="entry name" value="MAG_DAG_Lipase"/>
</dbReference>
<feature type="domain" description="Serine aminopeptidase S33" evidence="2">
    <location>
        <begin position="46"/>
        <end position="302"/>
    </location>
</feature>
<protein>
    <submittedName>
        <fullName evidence="3">Lysophospholipase</fullName>
    </submittedName>
</protein>